<dbReference type="Pfam" id="PF17582">
    <property type="entry name" value="UL20"/>
    <property type="match status" value="1"/>
</dbReference>
<dbReference type="EMBL" id="KP796148">
    <property type="protein sequence ID" value="AKT72678.1"/>
    <property type="molecule type" value="Genomic_DNA"/>
</dbReference>
<accession>A0A0K1GZN7</accession>
<evidence type="ECO:0000313" key="3">
    <source>
        <dbReference type="EMBL" id="AKT72678.1"/>
    </source>
</evidence>
<name>A0A0K1GZN7_9BETA</name>
<reference evidence="3 4" key="1">
    <citation type="journal article" date="2016" name="BMC Genomics">
        <title>A novel strain of cynomolgus macaque cytomegalovirus: implications for host-virus co-evolution.</title>
        <authorList>
            <person name="Russell J.N."/>
            <person name="Marsh A.K."/>
            <person name="Willer D.O."/>
            <person name="Ambagala A.P."/>
            <person name="Dzamba M."/>
            <person name="Chan J.K."/>
            <person name="Pilon R."/>
            <person name="Fournier J."/>
            <person name="Brudno M."/>
            <person name="Antony J.M."/>
            <person name="Sandstrom P."/>
            <person name="Evans B.J."/>
            <person name="MacDonald K.S."/>
        </authorList>
    </citation>
    <scope>NUCLEOTIDE SEQUENCE [LARGE SCALE GENOMIC DNA]</scope>
    <source>
        <strain evidence="3">Mauritius</strain>
    </source>
</reference>
<feature type="region of interest" description="Disordered" evidence="1">
    <location>
        <begin position="383"/>
        <end position="420"/>
    </location>
</feature>
<sequence>MHCINMPLRTLASCLVFLTLFVYLHSDYVYVSVLTRSHGLTWTSVGAVNETDANNLSNYSFTQTNVSDSSNNSSNGNGSVTEMPANCLLRSNAYVSTIWIFNCTNDTTPTMTEFWYLGHGYNHSNESCKSSLVNYLNSMCTIWTNYSDGANSSRKDHLSTTEVRCLLPESYSVNTTIHQYNDTNTESENQGSKYHEMFPIQHTCSLVEALAFDIVERYVYISRLCWNLAQIFALLCIVTVSLVVWIRFQYCGKIPCMCLLPPNVSAVPTCQDVIVESSVNQPEEDNTSLNSPVEPESSEITPILSASEKTCVQKPSVPPKPPTVSSQFKVMHALNKPCMLPKPPPKPTSLQSPKPDVFTFDEQDIQKHKEEISQQQVKPKRIPVLPHPTSTLTRTTHAPRLPPPPRQATFSPRAPTMIPWDRKSQMSPVEYSSWRQQSESLPAELDPWNVNPHRWL</sequence>
<evidence type="ECO:0000313" key="4">
    <source>
        <dbReference type="Proteomes" id="UP000118435"/>
    </source>
</evidence>
<organism evidence="3 4">
    <name type="scientific">Cynomolgus macaque cytomegalovirus strain Mauritius</name>
    <dbReference type="NCBI Taxonomy" id="1690255"/>
    <lineage>
        <taxon>Viruses</taxon>
        <taxon>Duplodnaviria</taxon>
        <taxon>Heunggongvirae</taxon>
        <taxon>Peploviricota</taxon>
        <taxon>Herviviricetes</taxon>
        <taxon>Herpesvirales</taxon>
        <taxon>Orthoherpesviridae</taxon>
        <taxon>Betaherpesvirinae</taxon>
        <taxon>Cytomegalovirus</taxon>
        <taxon>Cytomegalovirus macacinebeta3</taxon>
    </lineage>
</organism>
<dbReference type="InterPro" id="IPR035142">
    <property type="entry name" value="UL20"/>
</dbReference>
<evidence type="ECO:0000256" key="1">
    <source>
        <dbReference type="SAM" id="MobiDB-lite"/>
    </source>
</evidence>
<keyword evidence="2" id="KW-0472">Membrane</keyword>
<evidence type="ECO:0000256" key="2">
    <source>
        <dbReference type="SAM" id="Phobius"/>
    </source>
</evidence>
<feature type="transmembrane region" description="Helical" evidence="2">
    <location>
        <begin position="228"/>
        <end position="248"/>
    </location>
</feature>
<gene>
    <name evidence="3" type="primary">CyUL20</name>
</gene>
<protein>
    <submittedName>
        <fullName evidence="3">Protein UL20</fullName>
    </submittedName>
</protein>
<dbReference type="Proteomes" id="UP000118435">
    <property type="component" value="Segment"/>
</dbReference>
<proteinExistence type="predicted"/>
<keyword evidence="2" id="KW-1133">Transmembrane helix</keyword>
<keyword evidence="2" id="KW-0812">Transmembrane</keyword>